<dbReference type="OrthoDB" id="1365747at2759"/>
<dbReference type="GO" id="GO:0005516">
    <property type="term" value="F:calmodulin binding"/>
    <property type="evidence" value="ECO:0007669"/>
    <property type="project" value="UniProtKB-KW"/>
</dbReference>
<dbReference type="PANTHER" id="PTHR32295:SF45">
    <property type="entry name" value="PROTEIN IQ-DOMAIN 19"/>
    <property type="match status" value="1"/>
</dbReference>
<evidence type="ECO:0000313" key="6">
    <source>
        <dbReference type="EMBL" id="KAG0489143.1"/>
    </source>
</evidence>
<gene>
    <name evidence="6" type="ORF">HPP92_007954</name>
</gene>
<dbReference type="EMBL" id="JADCNL010000003">
    <property type="protein sequence ID" value="KAG0489143.1"/>
    <property type="molecule type" value="Genomic_DNA"/>
</dbReference>
<comment type="similarity">
    <text evidence="2">Belongs to the IQD family.</text>
</comment>
<feature type="domain" description="DUF4005" evidence="5">
    <location>
        <begin position="306"/>
        <end position="370"/>
    </location>
</feature>
<evidence type="ECO:0000256" key="3">
    <source>
        <dbReference type="ARBA" id="ARBA00024378"/>
    </source>
</evidence>
<organism evidence="6 7">
    <name type="scientific">Vanilla planifolia</name>
    <name type="common">Vanilla</name>
    <dbReference type="NCBI Taxonomy" id="51239"/>
    <lineage>
        <taxon>Eukaryota</taxon>
        <taxon>Viridiplantae</taxon>
        <taxon>Streptophyta</taxon>
        <taxon>Embryophyta</taxon>
        <taxon>Tracheophyta</taxon>
        <taxon>Spermatophyta</taxon>
        <taxon>Magnoliopsida</taxon>
        <taxon>Liliopsida</taxon>
        <taxon>Asparagales</taxon>
        <taxon>Orchidaceae</taxon>
        <taxon>Vanilloideae</taxon>
        <taxon>Vanilleae</taxon>
        <taxon>Vanilla</taxon>
    </lineage>
</organism>
<protein>
    <recommendedName>
        <fullName evidence="5">DUF4005 domain-containing protein</fullName>
    </recommendedName>
</protein>
<dbReference type="InterPro" id="IPR025064">
    <property type="entry name" value="DUF4005"/>
</dbReference>
<dbReference type="Pfam" id="PF13178">
    <property type="entry name" value="DUF4005"/>
    <property type="match status" value="1"/>
</dbReference>
<evidence type="ECO:0000256" key="1">
    <source>
        <dbReference type="ARBA" id="ARBA00022860"/>
    </source>
</evidence>
<keyword evidence="1" id="KW-0112">Calmodulin-binding</keyword>
<dbReference type="Gene3D" id="1.20.5.190">
    <property type="match status" value="1"/>
</dbReference>
<dbReference type="SMART" id="SM00015">
    <property type="entry name" value="IQ"/>
    <property type="match status" value="2"/>
</dbReference>
<evidence type="ECO:0000313" key="7">
    <source>
        <dbReference type="Proteomes" id="UP000636800"/>
    </source>
</evidence>
<feature type="compositionally biased region" description="Polar residues" evidence="4">
    <location>
        <begin position="194"/>
        <end position="212"/>
    </location>
</feature>
<dbReference type="Proteomes" id="UP000636800">
    <property type="component" value="Chromosome 3"/>
</dbReference>
<evidence type="ECO:0000259" key="5">
    <source>
        <dbReference type="Pfam" id="PF13178"/>
    </source>
</evidence>
<proteinExistence type="inferred from homology"/>
<evidence type="ECO:0000256" key="2">
    <source>
        <dbReference type="ARBA" id="ARBA00024341"/>
    </source>
</evidence>
<reference evidence="6 7" key="1">
    <citation type="journal article" date="2020" name="Nat. Food">
        <title>A phased Vanilla planifolia genome enables genetic improvement of flavour and production.</title>
        <authorList>
            <person name="Hasing T."/>
            <person name="Tang H."/>
            <person name="Brym M."/>
            <person name="Khazi F."/>
            <person name="Huang T."/>
            <person name="Chambers A.H."/>
        </authorList>
    </citation>
    <scope>NUCLEOTIDE SEQUENCE [LARGE SCALE GENOMIC DNA]</scope>
    <source>
        <tissue evidence="6">Leaf</tissue>
    </source>
</reference>
<feature type="compositionally biased region" description="Polar residues" evidence="4">
    <location>
        <begin position="336"/>
        <end position="348"/>
    </location>
</feature>
<name>A0A835V979_VANPL</name>
<accession>A0A835V979</accession>
<feature type="region of interest" description="Disordered" evidence="4">
    <location>
        <begin position="193"/>
        <end position="213"/>
    </location>
</feature>
<dbReference type="InterPro" id="IPR000048">
    <property type="entry name" value="IQ_motif_EF-hand-BS"/>
</dbReference>
<dbReference type="PANTHER" id="PTHR32295">
    <property type="entry name" value="IQ-DOMAIN 5-RELATED"/>
    <property type="match status" value="1"/>
</dbReference>
<feature type="compositionally biased region" description="Basic and acidic residues" evidence="4">
    <location>
        <begin position="350"/>
        <end position="359"/>
    </location>
</feature>
<dbReference type="AlphaFoldDB" id="A0A835V979"/>
<comment type="caution">
    <text evidence="6">The sequence shown here is derived from an EMBL/GenBank/DDBJ whole genome shotgun (WGS) entry which is preliminary data.</text>
</comment>
<sequence>MGKTSKWLRNLLIGKKKKEKDRAQVDLLRAENLPAPIPVPATKEKKRWSFRRSVGAARELNSPEPTVTASCLGLFEPEIDQNRHALAVAVATAAAADAAVAAAQAAAAVVRLTVAANERTARAIEEEAAIKIQSIFRSHLARKALCALKGLVKLQALVRGHLVRKQATATFRCMQALVNAQARAVAQRIRMVEESQTTPQKQLSYRRSPQQSRFRHSFEMNENMEEFVKIVEMDLSGMRSNSKSRSSYSLTPTERSDLRFCSYNSATHTPRKADMHPQFSPAPSALTELSPRGCSGHFEEFSFATAQSSPHMSAMSMPIHNSFDYPLYPNYMANTESSRAKARSQSAPKQRLDAYERQSSRRRPSVEGRNIPRVIKMQRSSSHVALTLNSYQYPWSIKLDKSNLSLKGSECGSTSTIPTNINY</sequence>
<keyword evidence="7" id="KW-1185">Reference proteome</keyword>
<dbReference type="Pfam" id="PF00612">
    <property type="entry name" value="IQ"/>
    <property type="match status" value="2"/>
</dbReference>
<evidence type="ECO:0000256" key="4">
    <source>
        <dbReference type="SAM" id="MobiDB-lite"/>
    </source>
</evidence>
<feature type="region of interest" description="Disordered" evidence="4">
    <location>
        <begin position="336"/>
        <end position="371"/>
    </location>
</feature>
<comment type="subunit">
    <text evidence="3">Binds to multiple calmodulin (CaM) in the presence of Ca(2+) and CaM-like proteins.</text>
</comment>
<dbReference type="PROSITE" id="PS50096">
    <property type="entry name" value="IQ"/>
    <property type="match status" value="2"/>
</dbReference>